<feature type="zinc finger region" description="C3H1-type" evidence="5">
    <location>
        <begin position="116"/>
        <end position="144"/>
    </location>
</feature>
<evidence type="ECO:0000313" key="9">
    <source>
        <dbReference type="Proteomes" id="UP000095767"/>
    </source>
</evidence>
<dbReference type="InterPro" id="IPR000571">
    <property type="entry name" value="Znf_CCCH"/>
</dbReference>
<dbReference type="OrthoDB" id="411372at2759"/>
<protein>
    <submittedName>
        <fullName evidence="8">Zinc finger CCCH domain-containing protein 66</fullName>
    </submittedName>
</protein>
<gene>
    <name evidence="8" type="ORF">BAE44_0006824</name>
</gene>
<dbReference type="STRING" id="888268.A0A1E5W431"/>
<dbReference type="SMART" id="SM00356">
    <property type="entry name" value="ZnF_C3H1"/>
    <property type="match status" value="4"/>
</dbReference>
<feature type="region of interest" description="Disordered" evidence="6">
    <location>
        <begin position="372"/>
        <end position="411"/>
    </location>
</feature>
<evidence type="ECO:0000259" key="7">
    <source>
        <dbReference type="PROSITE" id="PS50103"/>
    </source>
</evidence>
<evidence type="ECO:0000256" key="5">
    <source>
        <dbReference type="PROSITE-ProRule" id="PRU00723"/>
    </source>
</evidence>
<dbReference type="EMBL" id="LWDX02021916">
    <property type="protein sequence ID" value="OEL32159.1"/>
    <property type="molecule type" value="Genomic_DNA"/>
</dbReference>
<dbReference type="Gene3D" id="4.10.1000.10">
    <property type="entry name" value="Zinc finger, CCCH-type"/>
    <property type="match status" value="2"/>
</dbReference>
<feature type="domain" description="C3H1-type" evidence="7">
    <location>
        <begin position="275"/>
        <end position="303"/>
    </location>
</feature>
<keyword evidence="3 5" id="KW-0862">Zinc</keyword>
<keyword evidence="2 5" id="KW-0863">Zinc-finger</keyword>
<dbReference type="GO" id="GO:0003729">
    <property type="term" value="F:mRNA binding"/>
    <property type="evidence" value="ECO:0007669"/>
    <property type="project" value="TreeGrafter"/>
</dbReference>
<feature type="domain" description="C3H1-type" evidence="7">
    <location>
        <begin position="116"/>
        <end position="144"/>
    </location>
</feature>
<proteinExistence type="predicted"/>
<name>A0A1E5W431_9POAL</name>
<reference evidence="8 9" key="1">
    <citation type="submission" date="2016-09" db="EMBL/GenBank/DDBJ databases">
        <title>The draft genome of Dichanthelium oligosanthes: A C3 panicoid grass species.</title>
        <authorList>
            <person name="Studer A.J."/>
            <person name="Schnable J.C."/>
            <person name="Brutnell T.P."/>
        </authorList>
    </citation>
    <scope>NUCLEOTIDE SEQUENCE [LARGE SCALE GENOMIC DNA]</scope>
    <source>
        <strain evidence="9">cv. Kellogg 1175</strain>
        <tissue evidence="8">Leaf</tissue>
    </source>
</reference>
<accession>A0A1E5W431</accession>
<evidence type="ECO:0000256" key="1">
    <source>
        <dbReference type="ARBA" id="ARBA00022723"/>
    </source>
</evidence>
<keyword evidence="1 5" id="KW-0479">Metal-binding</keyword>
<feature type="zinc finger region" description="C3H1-type" evidence="5">
    <location>
        <begin position="275"/>
        <end position="303"/>
    </location>
</feature>
<feature type="compositionally biased region" description="Polar residues" evidence="6">
    <location>
        <begin position="391"/>
        <end position="405"/>
    </location>
</feature>
<dbReference type="SUPFAM" id="SSF90229">
    <property type="entry name" value="CCCH zinc finger"/>
    <property type="match status" value="4"/>
</dbReference>
<feature type="zinc finger region" description="C3H1-type" evidence="5">
    <location>
        <begin position="321"/>
        <end position="349"/>
    </location>
</feature>
<dbReference type="Proteomes" id="UP000095767">
    <property type="component" value="Unassembled WGS sequence"/>
</dbReference>
<dbReference type="PANTHER" id="PTHR12506">
    <property type="entry name" value="PROTEIN PHOSPHATASE RELATED"/>
    <property type="match status" value="1"/>
</dbReference>
<dbReference type="PANTHER" id="PTHR12506:SF25">
    <property type="entry name" value="ZINC FINGER CCCH DOMAIN-CONTAINING PROTEIN 66"/>
    <property type="match status" value="1"/>
</dbReference>
<evidence type="ECO:0000313" key="8">
    <source>
        <dbReference type="EMBL" id="OEL32159.1"/>
    </source>
</evidence>
<feature type="domain" description="C3H1-type" evidence="7">
    <location>
        <begin position="55"/>
        <end position="83"/>
    </location>
</feature>
<dbReference type="PROSITE" id="PS50103">
    <property type="entry name" value="ZF_C3H1"/>
    <property type="match status" value="4"/>
</dbReference>
<dbReference type="Pfam" id="PF00642">
    <property type="entry name" value="zf-CCCH"/>
    <property type="match status" value="4"/>
</dbReference>
<feature type="region of interest" description="Disordered" evidence="6">
    <location>
        <begin position="1"/>
        <end position="28"/>
    </location>
</feature>
<organism evidence="8 9">
    <name type="scientific">Dichanthelium oligosanthes</name>
    <dbReference type="NCBI Taxonomy" id="888268"/>
    <lineage>
        <taxon>Eukaryota</taxon>
        <taxon>Viridiplantae</taxon>
        <taxon>Streptophyta</taxon>
        <taxon>Embryophyta</taxon>
        <taxon>Tracheophyta</taxon>
        <taxon>Spermatophyta</taxon>
        <taxon>Magnoliopsida</taxon>
        <taxon>Liliopsida</taxon>
        <taxon>Poales</taxon>
        <taxon>Poaceae</taxon>
        <taxon>PACMAD clade</taxon>
        <taxon>Panicoideae</taxon>
        <taxon>Panicodae</taxon>
        <taxon>Paniceae</taxon>
        <taxon>Dichantheliinae</taxon>
        <taxon>Dichanthelium</taxon>
    </lineage>
</organism>
<dbReference type="AlphaFoldDB" id="A0A1E5W431"/>
<evidence type="ECO:0000256" key="3">
    <source>
        <dbReference type="ARBA" id="ARBA00022833"/>
    </source>
</evidence>
<keyword evidence="4" id="KW-0238">DNA-binding</keyword>
<keyword evidence="9" id="KW-1185">Reference proteome</keyword>
<sequence>MAAAGAGAGGGGEGSSSSPAGLAIGPHHHGSAEEAMWQMTIGGGESMEPGPFPERIGEPDCSYYMRTGLCRFGATCKFNHPPNRKLAVAAARMKGEYPYRVGQPECQLSFTCSLLLQNEKECAYYLRTGQCKFASTCKFHHPPPSNTMVAVRGSVYSPGQSATSPGQHTYPGAVTNWTLSRSASFIASPRWPGHSGYAQVIVPQGLVQWNPYAAQMGSSSPDDQQRTPGTTQYYTGSHQSETTGMGEHGMFPSYQAGPVPVGLYAVQGENIFPERPDQPECQFYMKTGDCKFGAVCKFNHPKERLIPAPNCALSPLGLPLRPGEPVCTFYSRYGICKFGPNCKFDHPMGTLMYGTATSPTGDAATMHYQLASSPGHPERLLDSGSGRSHRISQSDSQQIPPGNGSTEREAS</sequence>
<feature type="compositionally biased region" description="Gly residues" evidence="6">
    <location>
        <begin position="1"/>
        <end position="14"/>
    </location>
</feature>
<dbReference type="InterPro" id="IPR036855">
    <property type="entry name" value="Znf_CCCH_sf"/>
</dbReference>
<evidence type="ECO:0000256" key="6">
    <source>
        <dbReference type="SAM" id="MobiDB-lite"/>
    </source>
</evidence>
<evidence type="ECO:0000256" key="2">
    <source>
        <dbReference type="ARBA" id="ARBA00022771"/>
    </source>
</evidence>
<dbReference type="GO" id="GO:0003677">
    <property type="term" value="F:DNA binding"/>
    <property type="evidence" value="ECO:0007669"/>
    <property type="project" value="UniProtKB-KW"/>
</dbReference>
<feature type="domain" description="C3H1-type" evidence="7">
    <location>
        <begin position="321"/>
        <end position="349"/>
    </location>
</feature>
<comment type="caution">
    <text evidence="8">The sequence shown here is derived from an EMBL/GenBank/DDBJ whole genome shotgun (WGS) entry which is preliminary data.</text>
</comment>
<evidence type="ECO:0000256" key="4">
    <source>
        <dbReference type="ARBA" id="ARBA00023125"/>
    </source>
</evidence>
<feature type="zinc finger region" description="C3H1-type" evidence="5">
    <location>
        <begin position="55"/>
        <end position="83"/>
    </location>
</feature>
<dbReference type="InterPro" id="IPR050974">
    <property type="entry name" value="Plant_ZF_CCCH"/>
</dbReference>
<dbReference type="GO" id="GO:0008270">
    <property type="term" value="F:zinc ion binding"/>
    <property type="evidence" value="ECO:0007669"/>
    <property type="project" value="UniProtKB-KW"/>
</dbReference>